<keyword evidence="2" id="KW-1185">Reference proteome</keyword>
<organism evidence="1 2">
    <name type="scientific">Serendipita indica (strain DSM 11827)</name>
    <name type="common">Root endophyte fungus</name>
    <name type="synonym">Piriformospora indica</name>
    <dbReference type="NCBI Taxonomy" id="1109443"/>
    <lineage>
        <taxon>Eukaryota</taxon>
        <taxon>Fungi</taxon>
        <taxon>Dikarya</taxon>
        <taxon>Basidiomycota</taxon>
        <taxon>Agaricomycotina</taxon>
        <taxon>Agaricomycetes</taxon>
        <taxon>Sebacinales</taxon>
        <taxon>Serendipitaceae</taxon>
        <taxon>Serendipita</taxon>
    </lineage>
</organism>
<comment type="caution">
    <text evidence="1">The sequence shown here is derived from an EMBL/GenBank/DDBJ whole genome shotgun (WGS) entry which is preliminary data.</text>
</comment>
<gene>
    <name evidence="1" type="ORF">PIIN_11515</name>
</gene>
<dbReference type="InParanoid" id="G4U1U5"/>
<evidence type="ECO:0000313" key="1">
    <source>
        <dbReference type="EMBL" id="CCA77538.1"/>
    </source>
</evidence>
<accession>G4U1U5</accession>
<dbReference type="Proteomes" id="UP000007148">
    <property type="component" value="Unassembled WGS sequence"/>
</dbReference>
<proteinExistence type="predicted"/>
<reference evidence="1 2" key="1">
    <citation type="journal article" date="2011" name="PLoS Pathog.">
        <title>Endophytic Life Strategies Decoded by Genome and Transcriptome Analyses of the Mutualistic Root Symbiont Piriformospora indica.</title>
        <authorList>
            <person name="Zuccaro A."/>
            <person name="Lahrmann U."/>
            <person name="Guldener U."/>
            <person name="Langen G."/>
            <person name="Pfiffi S."/>
            <person name="Biedenkopf D."/>
            <person name="Wong P."/>
            <person name="Samans B."/>
            <person name="Grimm C."/>
            <person name="Basiewicz M."/>
            <person name="Murat C."/>
            <person name="Martin F."/>
            <person name="Kogel K.H."/>
        </authorList>
    </citation>
    <scope>NUCLEOTIDE SEQUENCE [LARGE SCALE GENOMIC DNA]</scope>
    <source>
        <strain evidence="1 2">DSM 11827</strain>
    </source>
</reference>
<dbReference type="EMBL" id="CAFZ01001704">
    <property type="protein sequence ID" value="CCA77538.1"/>
    <property type="molecule type" value="Genomic_DNA"/>
</dbReference>
<dbReference type="AlphaFoldDB" id="G4U1U5"/>
<evidence type="ECO:0000313" key="2">
    <source>
        <dbReference type="Proteomes" id="UP000007148"/>
    </source>
</evidence>
<protein>
    <submittedName>
        <fullName evidence="1">Uncharacterized protein</fullName>
    </submittedName>
</protein>
<sequence length="107" mass="11859">MGPSTIKTEAYSRYRTGERDYSVPGTRAIPYKCDDPGLTLRFEKPCESLTRHAIECTLSGVQKRPTEFASSFHAPLDYSTATLLQIRLVTISGVGIRKFLTSEGLIS</sequence>
<dbReference type="HOGENOM" id="CLU_2210995_0_0_1"/>
<name>G4U1U5_SERID</name>